<gene>
    <name evidence="2" type="ORF">A2849_02525</name>
</gene>
<name>A0A1G2MA51_9BACT</name>
<evidence type="ECO:0000259" key="1">
    <source>
        <dbReference type="PROSITE" id="PS50819"/>
    </source>
</evidence>
<dbReference type="InterPro" id="IPR004042">
    <property type="entry name" value="Intein_endonuc_central"/>
</dbReference>
<sequence>MPIVKKLNHDFFKKWTREMAYVLGFFAADGSMMQNKRGGHFIEFHITDRCVLVSIRKVLGSDHKISLRKQKKKHHRLSYRLQLGSREYFNDISLLGFTPNKSKIVRFPFVEKDFLGDFVRGYFDGDGCVFFKRYKVKDRRKMRWVFQTRFTSGSKQFLDGLHFSLREQGGVQRGFILEKSKNSGWELVLSHNDSVALSTLMYNNVPHNLFLPRKYRIFKRALRTLFGQKLEMRL</sequence>
<feature type="domain" description="DOD-type homing endonuclease" evidence="1">
    <location>
        <begin position="22"/>
        <end position="170"/>
    </location>
</feature>
<evidence type="ECO:0000313" key="2">
    <source>
        <dbReference type="EMBL" id="OHA20776.1"/>
    </source>
</evidence>
<reference evidence="2 3" key="1">
    <citation type="journal article" date="2016" name="Nat. Commun.">
        <title>Thousands of microbial genomes shed light on interconnected biogeochemical processes in an aquifer system.</title>
        <authorList>
            <person name="Anantharaman K."/>
            <person name="Brown C.T."/>
            <person name="Hug L.A."/>
            <person name="Sharon I."/>
            <person name="Castelle C.J."/>
            <person name="Probst A.J."/>
            <person name="Thomas B.C."/>
            <person name="Singh A."/>
            <person name="Wilkins M.J."/>
            <person name="Karaoz U."/>
            <person name="Brodie E.L."/>
            <person name="Williams K.H."/>
            <person name="Hubbard S.S."/>
            <person name="Banfield J.F."/>
        </authorList>
    </citation>
    <scope>NUCLEOTIDE SEQUENCE [LARGE SCALE GENOMIC DNA]</scope>
</reference>
<dbReference type="GO" id="GO:0004519">
    <property type="term" value="F:endonuclease activity"/>
    <property type="evidence" value="ECO:0007669"/>
    <property type="project" value="InterPro"/>
</dbReference>
<organism evidence="2 3">
    <name type="scientific">Candidatus Taylorbacteria bacterium RIFCSPHIGHO2_01_FULL_51_15</name>
    <dbReference type="NCBI Taxonomy" id="1802304"/>
    <lineage>
        <taxon>Bacteria</taxon>
        <taxon>Candidatus Tayloriibacteriota</taxon>
    </lineage>
</organism>
<dbReference type="Gene3D" id="3.10.28.10">
    <property type="entry name" value="Homing endonucleases"/>
    <property type="match status" value="1"/>
</dbReference>
<dbReference type="SUPFAM" id="SSF55608">
    <property type="entry name" value="Homing endonucleases"/>
    <property type="match status" value="2"/>
</dbReference>
<dbReference type="PROSITE" id="PS50819">
    <property type="entry name" value="INTEIN_ENDONUCLEASE"/>
    <property type="match status" value="1"/>
</dbReference>
<dbReference type="Proteomes" id="UP000178121">
    <property type="component" value="Unassembled WGS sequence"/>
</dbReference>
<comment type="caution">
    <text evidence="2">The sequence shown here is derived from an EMBL/GenBank/DDBJ whole genome shotgun (WGS) entry which is preliminary data.</text>
</comment>
<protein>
    <recommendedName>
        <fullName evidence="1">DOD-type homing endonuclease domain-containing protein</fullName>
    </recommendedName>
</protein>
<dbReference type="Pfam" id="PF14528">
    <property type="entry name" value="LAGLIDADG_3"/>
    <property type="match status" value="2"/>
</dbReference>
<accession>A0A1G2MA51</accession>
<proteinExistence type="predicted"/>
<dbReference type="AlphaFoldDB" id="A0A1G2MA51"/>
<evidence type="ECO:0000313" key="3">
    <source>
        <dbReference type="Proteomes" id="UP000178121"/>
    </source>
</evidence>
<dbReference type="InterPro" id="IPR004860">
    <property type="entry name" value="LAGLIDADG_dom"/>
</dbReference>
<dbReference type="EMBL" id="MHRI01000023">
    <property type="protein sequence ID" value="OHA20776.1"/>
    <property type="molecule type" value="Genomic_DNA"/>
</dbReference>
<dbReference type="InterPro" id="IPR027434">
    <property type="entry name" value="Homing_endonucl"/>
</dbReference>